<evidence type="ECO:0000256" key="1">
    <source>
        <dbReference type="SAM" id="MobiDB-lite"/>
    </source>
</evidence>
<accession>A0ABQ5J9I0</accession>
<keyword evidence="3" id="KW-1185">Reference proteome</keyword>
<proteinExistence type="predicted"/>
<feature type="region of interest" description="Disordered" evidence="1">
    <location>
        <begin position="205"/>
        <end position="229"/>
    </location>
</feature>
<evidence type="ECO:0000313" key="3">
    <source>
        <dbReference type="Proteomes" id="UP001151760"/>
    </source>
</evidence>
<sequence length="253" mass="28152">MEVPSMLTTSSMASDSKAKEEHYPAFLHVTLKMVNIEGNWQYTMRKLLRSVEKVINCQIMDDGTANVSGYIDQDQFLESWEKYRKKIKLVHWQFGECERNLVKKTKAPSTITANPSGNNVNGAGGYYLPQGPQSYYGYASYNGHGAYYDVGSYGNGGYYNGFYGNGGSIGYGYTYYQPVVYQKNTGHNHIECAGHASECSGQHIEKPMNANKTPDTTPSNKPHEKSSKSIFQNLAGFGKDLTSRVIPKRGSKV</sequence>
<gene>
    <name evidence="2" type="ORF">Tco_1125619</name>
</gene>
<dbReference type="Proteomes" id="UP001151760">
    <property type="component" value="Unassembled WGS sequence"/>
</dbReference>
<name>A0ABQ5J9I0_9ASTR</name>
<protein>
    <submittedName>
        <fullName evidence="2">Uncharacterized protein</fullName>
    </submittedName>
</protein>
<reference evidence="2" key="2">
    <citation type="submission" date="2022-01" db="EMBL/GenBank/DDBJ databases">
        <authorList>
            <person name="Yamashiro T."/>
            <person name="Shiraishi A."/>
            <person name="Satake H."/>
            <person name="Nakayama K."/>
        </authorList>
    </citation>
    <scope>NUCLEOTIDE SEQUENCE</scope>
</reference>
<reference evidence="2" key="1">
    <citation type="journal article" date="2022" name="Int. J. Mol. Sci.">
        <title>Draft Genome of Tanacetum Coccineum: Genomic Comparison of Closely Related Tanacetum-Family Plants.</title>
        <authorList>
            <person name="Yamashiro T."/>
            <person name="Shiraishi A."/>
            <person name="Nakayama K."/>
            <person name="Satake H."/>
        </authorList>
    </citation>
    <scope>NUCLEOTIDE SEQUENCE</scope>
</reference>
<comment type="caution">
    <text evidence="2">The sequence shown here is derived from an EMBL/GenBank/DDBJ whole genome shotgun (WGS) entry which is preliminary data.</text>
</comment>
<evidence type="ECO:0000313" key="2">
    <source>
        <dbReference type="EMBL" id="GJU09189.1"/>
    </source>
</evidence>
<organism evidence="2 3">
    <name type="scientific">Tanacetum coccineum</name>
    <dbReference type="NCBI Taxonomy" id="301880"/>
    <lineage>
        <taxon>Eukaryota</taxon>
        <taxon>Viridiplantae</taxon>
        <taxon>Streptophyta</taxon>
        <taxon>Embryophyta</taxon>
        <taxon>Tracheophyta</taxon>
        <taxon>Spermatophyta</taxon>
        <taxon>Magnoliopsida</taxon>
        <taxon>eudicotyledons</taxon>
        <taxon>Gunneridae</taxon>
        <taxon>Pentapetalae</taxon>
        <taxon>asterids</taxon>
        <taxon>campanulids</taxon>
        <taxon>Asterales</taxon>
        <taxon>Asteraceae</taxon>
        <taxon>Asteroideae</taxon>
        <taxon>Anthemideae</taxon>
        <taxon>Anthemidinae</taxon>
        <taxon>Tanacetum</taxon>
    </lineage>
</organism>
<feature type="compositionally biased region" description="Polar residues" evidence="1">
    <location>
        <begin position="210"/>
        <end position="220"/>
    </location>
</feature>
<dbReference type="EMBL" id="BQNB010021704">
    <property type="protein sequence ID" value="GJU09189.1"/>
    <property type="molecule type" value="Genomic_DNA"/>
</dbReference>